<keyword evidence="3" id="KW-0863">Zinc-finger</keyword>
<evidence type="ECO:0000256" key="5">
    <source>
        <dbReference type="ARBA" id="ARBA00023242"/>
    </source>
</evidence>
<feature type="region of interest" description="Disordered" evidence="6">
    <location>
        <begin position="248"/>
        <end position="353"/>
    </location>
</feature>
<dbReference type="InterPro" id="IPR001510">
    <property type="entry name" value="Znf_PARP"/>
</dbReference>
<dbReference type="GO" id="GO:0008270">
    <property type="term" value="F:zinc ion binding"/>
    <property type="evidence" value="ECO:0007669"/>
    <property type="project" value="UniProtKB-KW"/>
</dbReference>
<dbReference type="InterPro" id="IPR036957">
    <property type="entry name" value="Znf_PARP_sf"/>
</dbReference>
<evidence type="ECO:0000313" key="8">
    <source>
        <dbReference type="EMBL" id="KAF2249946.1"/>
    </source>
</evidence>
<reference evidence="8" key="1">
    <citation type="journal article" date="2020" name="Stud. Mycol.">
        <title>101 Dothideomycetes genomes: a test case for predicting lifestyles and emergence of pathogens.</title>
        <authorList>
            <person name="Haridas S."/>
            <person name="Albert R."/>
            <person name="Binder M."/>
            <person name="Bloem J."/>
            <person name="Labutti K."/>
            <person name="Salamov A."/>
            <person name="Andreopoulos B."/>
            <person name="Baker S."/>
            <person name="Barry K."/>
            <person name="Bills G."/>
            <person name="Bluhm B."/>
            <person name="Cannon C."/>
            <person name="Castanera R."/>
            <person name="Culley D."/>
            <person name="Daum C."/>
            <person name="Ezra D."/>
            <person name="Gonzalez J."/>
            <person name="Henrissat B."/>
            <person name="Kuo A."/>
            <person name="Liang C."/>
            <person name="Lipzen A."/>
            <person name="Lutzoni F."/>
            <person name="Magnuson J."/>
            <person name="Mondo S."/>
            <person name="Nolan M."/>
            <person name="Ohm R."/>
            <person name="Pangilinan J."/>
            <person name="Park H.-J."/>
            <person name="Ramirez L."/>
            <person name="Alfaro M."/>
            <person name="Sun H."/>
            <person name="Tritt A."/>
            <person name="Yoshinaga Y."/>
            <person name="Zwiers L.-H."/>
            <person name="Turgeon B."/>
            <person name="Goodwin S."/>
            <person name="Spatafora J."/>
            <person name="Crous P."/>
            <person name="Grigoriev I."/>
        </authorList>
    </citation>
    <scope>NUCLEOTIDE SEQUENCE</scope>
    <source>
        <strain evidence="8">CBS 122368</strain>
    </source>
</reference>
<dbReference type="SMART" id="SM01336">
    <property type="entry name" value="zf-PARP"/>
    <property type="match status" value="2"/>
</dbReference>
<dbReference type="EMBL" id="ML987194">
    <property type="protein sequence ID" value="KAF2249946.1"/>
    <property type="molecule type" value="Genomic_DNA"/>
</dbReference>
<dbReference type="RefSeq" id="XP_033684950.1">
    <property type="nucleotide sequence ID" value="XM_033824882.1"/>
</dbReference>
<keyword evidence="2" id="KW-0479">Metal-binding</keyword>
<organism evidence="8 9">
    <name type="scientific">Trematosphaeria pertusa</name>
    <dbReference type="NCBI Taxonomy" id="390896"/>
    <lineage>
        <taxon>Eukaryota</taxon>
        <taxon>Fungi</taxon>
        <taxon>Dikarya</taxon>
        <taxon>Ascomycota</taxon>
        <taxon>Pezizomycotina</taxon>
        <taxon>Dothideomycetes</taxon>
        <taxon>Pleosporomycetidae</taxon>
        <taxon>Pleosporales</taxon>
        <taxon>Massarineae</taxon>
        <taxon>Trematosphaeriaceae</taxon>
        <taxon>Trematosphaeria</taxon>
    </lineage>
</organism>
<feature type="compositionally biased region" description="Low complexity" evidence="6">
    <location>
        <begin position="1"/>
        <end position="17"/>
    </location>
</feature>
<keyword evidence="9" id="KW-1185">Reference proteome</keyword>
<keyword evidence="5" id="KW-0539">Nucleus</keyword>
<evidence type="ECO:0000313" key="9">
    <source>
        <dbReference type="Proteomes" id="UP000800094"/>
    </source>
</evidence>
<dbReference type="Pfam" id="PF00645">
    <property type="entry name" value="zf-PARP"/>
    <property type="match status" value="2"/>
</dbReference>
<sequence>MVLTTTMTQGSKTQTLTQTNHTSKGDDAPKYRVEHSVSDKAGCQHAACKPAGVKIAKGELRIGTHQWFEQEEKYIYMWRHWGCATSKQIEGLKTLFARDPESAPGYSTISPESQEQVRLALDEGRVVDTEWKDIRPDLAKFVGDADGEIRNAVGYKVEVTGRGTAGCRNPACKEKGIKIPKGELRLGFAIPFIGEHMSWQYKHWKCISKFDINAVKELCEQGLLDGLENLPEEYKVVVLQSLETGQAIQPPKLAPDSAPKQPRAPRKKKVVAQEDDEEQGSKEAAEPKRKPRKKRTADKLDDANEEQEATSKKKRARPPKKSTIPEAESTAVSEAQAHPALSKPMEEINPKFASIQALTDKLRADASTSPSKPS</sequence>
<feature type="region of interest" description="Disordered" evidence="6">
    <location>
        <begin position="1"/>
        <end position="29"/>
    </location>
</feature>
<comment type="subcellular location">
    <subcellularLocation>
        <location evidence="1">Nucleus</location>
    </subcellularLocation>
</comment>
<dbReference type="Proteomes" id="UP000800094">
    <property type="component" value="Unassembled WGS sequence"/>
</dbReference>
<evidence type="ECO:0000256" key="2">
    <source>
        <dbReference type="ARBA" id="ARBA00022723"/>
    </source>
</evidence>
<evidence type="ECO:0000256" key="6">
    <source>
        <dbReference type="SAM" id="MobiDB-lite"/>
    </source>
</evidence>
<dbReference type="OrthoDB" id="429950at2759"/>
<dbReference type="GO" id="GO:0005634">
    <property type="term" value="C:nucleus"/>
    <property type="evidence" value="ECO:0007669"/>
    <property type="project" value="UniProtKB-SubCell"/>
</dbReference>
<feature type="compositionally biased region" description="Basic and acidic residues" evidence="6">
    <location>
        <begin position="279"/>
        <end position="288"/>
    </location>
</feature>
<protein>
    <submittedName>
        <fullName evidence="8">Zf-PARP-domain-containing protein</fullName>
    </submittedName>
</protein>
<evidence type="ECO:0000256" key="3">
    <source>
        <dbReference type="ARBA" id="ARBA00022771"/>
    </source>
</evidence>
<evidence type="ECO:0000256" key="1">
    <source>
        <dbReference type="ARBA" id="ARBA00004123"/>
    </source>
</evidence>
<name>A0A6A6IHV9_9PLEO</name>
<proteinExistence type="predicted"/>
<evidence type="ECO:0000259" key="7">
    <source>
        <dbReference type="PROSITE" id="PS50064"/>
    </source>
</evidence>
<evidence type="ECO:0000256" key="4">
    <source>
        <dbReference type="ARBA" id="ARBA00022833"/>
    </source>
</evidence>
<gene>
    <name evidence="8" type="ORF">BU26DRAFT_455380</name>
</gene>
<dbReference type="SUPFAM" id="SSF57716">
    <property type="entry name" value="Glucocorticoid receptor-like (DNA-binding domain)"/>
    <property type="match status" value="2"/>
</dbReference>
<dbReference type="AlphaFoldDB" id="A0A6A6IHV9"/>
<dbReference type="GO" id="GO:0003677">
    <property type="term" value="F:DNA binding"/>
    <property type="evidence" value="ECO:0007669"/>
    <property type="project" value="InterPro"/>
</dbReference>
<dbReference type="PROSITE" id="PS50064">
    <property type="entry name" value="ZF_PARP_2"/>
    <property type="match status" value="1"/>
</dbReference>
<keyword evidence="4" id="KW-0862">Zinc</keyword>
<accession>A0A6A6IHV9</accession>
<feature type="domain" description="PARP-type" evidence="7">
    <location>
        <begin position="36"/>
        <end position="125"/>
    </location>
</feature>
<dbReference type="GeneID" id="54578212"/>
<dbReference type="Gene3D" id="3.30.1740.10">
    <property type="entry name" value="Zinc finger, PARP-type"/>
    <property type="match status" value="2"/>
</dbReference>